<accession>A0A3L6T088</accession>
<reference evidence="3" key="1">
    <citation type="journal article" date="2019" name="Nat. Commun.">
        <title>The genome of broomcorn millet.</title>
        <authorList>
            <person name="Zou C."/>
            <person name="Miki D."/>
            <person name="Li D."/>
            <person name="Tang Q."/>
            <person name="Xiao L."/>
            <person name="Rajput S."/>
            <person name="Deng P."/>
            <person name="Jia W."/>
            <person name="Huang R."/>
            <person name="Zhang M."/>
            <person name="Sun Y."/>
            <person name="Hu J."/>
            <person name="Fu X."/>
            <person name="Schnable P.S."/>
            <person name="Li F."/>
            <person name="Zhang H."/>
            <person name="Feng B."/>
            <person name="Zhu X."/>
            <person name="Liu R."/>
            <person name="Schnable J.C."/>
            <person name="Zhu J.-K."/>
            <person name="Zhang H."/>
        </authorList>
    </citation>
    <scope>NUCLEOTIDE SEQUENCE [LARGE SCALE GENOMIC DNA]</scope>
</reference>
<comment type="caution">
    <text evidence="2">The sequence shown here is derived from an EMBL/GenBank/DDBJ whole genome shotgun (WGS) entry which is preliminary data.</text>
</comment>
<dbReference type="AlphaFoldDB" id="A0A3L6T088"/>
<keyword evidence="3" id="KW-1185">Reference proteome</keyword>
<dbReference type="STRING" id="4540.A0A3L6T088"/>
<dbReference type="PANTHER" id="PTHR34709">
    <property type="entry name" value="OS10G0396666 PROTEIN"/>
    <property type="match status" value="1"/>
</dbReference>
<dbReference type="PANTHER" id="PTHR34709:SF25">
    <property type="entry name" value="OS06G0688400 PROTEIN"/>
    <property type="match status" value="1"/>
</dbReference>
<dbReference type="InterPro" id="IPR055312">
    <property type="entry name" value="FBL15-like"/>
</dbReference>
<protein>
    <recommendedName>
        <fullName evidence="1">FBD domain-containing protein</fullName>
    </recommendedName>
</protein>
<dbReference type="InterPro" id="IPR006566">
    <property type="entry name" value="FBD"/>
</dbReference>
<dbReference type="EMBL" id="PQIB02000003">
    <property type="protein sequence ID" value="RLN29195.1"/>
    <property type="molecule type" value="Genomic_DNA"/>
</dbReference>
<evidence type="ECO:0000259" key="1">
    <source>
        <dbReference type="Pfam" id="PF08387"/>
    </source>
</evidence>
<organism evidence="2 3">
    <name type="scientific">Panicum miliaceum</name>
    <name type="common">Proso millet</name>
    <name type="synonym">Broomcorn millet</name>
    <dbReference type="NCBI Taxonomy" id="4540"/>
    <lineage>
        <taxon>Eukaryota</taxon>
        <taxon>Viridiplantae</taxon>
        <taxon>Streptophyta</taxon>
        <taxon>Embryophyta</taxon>
        <taxon>Tracheophyta</taxon>
        <taxon>Spermatophyta</taxon>
        <taxon>Magnoliopsida</taxon>
        <taxon>Liliopsida</taxon>
        <taxon>Poales</taxon>
        <taxon>Poaceae</taxon>
        <taxon>PACMAD clade</taxon>
        <taxon>Panicoideae</taxon>
        <taxon>Panicodae</taxon>
        <taxon>Paniceae</taxon>
        <taxon>Panicinae</taxon>
        <taxon>Panicum</taxon>
        <taxon>Panicum sect. Panicum</taxon>
    </lineage>
</organism>
<evidence type="ECO:0000313" key="3">
    <source>
        <dbReference type="Proteomes" id="UP000275267"/>
    </source>
</evidence>
<dbReference type="Pfam" id="PF08387">
    <property type="entry name" value="FBD"/>
    <property type="match status" value="1"/>
</dbReference>
<dbReference type="Gene3D" id="3.80.10.10">
    <property type="entry name" value="Ribonuclease Inhibitor"/>
    <property type="match status" value="1"/>
</dbReference>
<evidence type="ECO:0000313" key="2">
    <source>
        <dbReference type="EMBL" id="RLN29195.1"/>
    </source>
</evidence>
<dbReference type="Proteomes" id="UP000275267">
    <property type="component" value="Unassembled WGS sequence"/>
</dbReference>
<sequence length="426" mass="47311">MPRHAGYFAGFADGLFAPRGDAGVGSLQILLFNHRCTPPEKAGEWTRYAVRHAADSFLLRVTRNGTATTVELPSHGRTASIRLHLSGNQLRLPAPTASMLDIRSPVGLLELVLAGVDALEELHLSRAEDLRTLDVTAPNLRVLRMDRCFRGELVLDEPTYKVACKVVALRLQLIGMRDSPLQKHHLDMGIHDLTSVRRPSDLYLDMHHGRCYHGTNAGVWLLEKCPRVEHVEVSLDQCNCDELVLLPEFAPEGAAPFASVTSLKVDTTTSFPDDQLVAGISSLLLRCPRLTSLSIELLNIRRWCIRGDIENHPKISLGSLEEVEISGFRGAREELDLVSMLFESSSTIKRMTLLTSSAKNIGSQSRNVTALPSLKMMDEVDPLVDYEKLKSIPRNSAHGRWDIKEGVYTWTYYARTEVQADGSIAN</sequence>
<dbReference type="InterPro" id="IPR032675">
    <property type="entry name" value="LRR_dom_sf"/>
</dbReference>
<gene>
    <name evidence="2" type="ORF">C2845_PM05G17740</name>
</gene>
<proteinExistence type="predicted"/>
<name>A0A3L6T088_PANMI</name>
<dbReference type="OrthoDB" id="691251at2759"/>
<dbReference type="SUPFAM" id="SSF52047">
    <property type="entry name" value="RNI-like"/>
    <property type="match status" value="1"/>
</dbReference>
<feature type="domain" description="FBD" evidence="1">
    <location>
        <begin position="313"/>
        <end position="353"/>
    </location>
</feature>